<evidence type="ECO:0000256" key="1">
    <source>
        <dbReference type="SAM" id="Phobius"/>
    </source>
</evidence>
<protein>
    <submittedName>
        <fullName evidence="2">Uncharacterized protein</fullName>
    </submittedName>
</protein>
<feature type="transmembrane region" description="Helical" evidence="1">
    <location>
        <begin position="7"/>
        <end position="27"/>
    </location>
</feature>
<dbReference type="AlphaFoldDB" id="A0A1H8KFM8"/>
<organism evidence="2 3">
    <name type="scientific">Chitinophaga rupis</name>
    <dbReference type="NCBI Taxonomy" id="573321"/>
    <lineage>
        <taxon>Bacteria</taxon>
        <taxon>Pseudomonadati</taxon>
        <taxon>Bacteroidota</taxon>
        <taxon>Chitinophagia</taxon>
        <taxon>Chitinophagales</taxon>
        <taxon>Chitinophagaceae</taxon>
        <taxon>Chitinophaga</taxon>
    </lineage>
</organism>
<proteinExistence type="predicted"/>
<keyword evidence="1" id="KW-0812">Transmembrane</keyword>
<sequence>MKKHSLRYLIIAIMNLVILTVLLALWADKLELIFNELVRPIEFLKVLGITAISLVGVRLLLFYARRKNINSTSFGIKGAIVITLITSSYLYANYIQKLIHVAINDELRKSIAGKIKPANRLTNGTMANNLSLKSSYILSNSAISSKNALALITPFHSQPLNKFLNHFLCMFL</sequence>
<dbReference type="Proteomes" id="UP000198984">
    <property type="component" value="Unassembled WGS sequence"/>
</dbReference>
<evidence type="ECO:0000313" key="3">
    <source>
        <dbReference type="Proteomes" id="UP000198984"/>
    </source>
</evidence>
<keyword evidence="1" id="KW-1133">Transmembrane helix</keyword>
<evidence type="ECO:0000313" key="2">
    <source>
        <dbReference type="EMBL" id="SEN91783.1"/>
    </source>
</evidence>
<feature type="transmembrane region" description="Helical" evidence="1">
    <location>
        <begin position="74"/>
        <end position="92"/>
    </location>
</feature>
<gene>
    <name evidence="2" type="ORF">SAMN04488505_11531</name>
</gene>
<keyword evidence="3" id="KW-1185">Reference proteome</keyword>
<feature type="transmembrane region" description="Helical" evidence="1">
    <location>
        <begin position="43"/>
        <end position="62"/>
    </location>
</feature>
<reference evidence="2 3" key="1">
    <citation type="submission" date="2016-10" db="EMBL/GenBank/DDBJ databases">
        <authorList>
            <person name="de Groot N.N."/>
        </authorList>
    </citation>
    <scope>NUCLEOTIDE SEQUENCE [LARGE SCALE GENOMIC DNA]</scope>
    <source>
        <strain evidence="2 3">DSM 21039</strain>
    </source>
</reference>
<name>A0A1H8KFM8_9BACT</name>
<accession>A0A1H8KFM8</accession>
<keyword evidence="1" id="KW-0472">Membrane</keyword>
<dbReference type="EMBL" id="FOBB01000015">
    <property type="protein sequence ID" value="SEN91783.1"/>
    <property type="molecule type" value="Genomic_DNA"/>
</dbReference>